<dbReference type="Proteomes" id="UP001500403">
    <property type="component" value="Unassembled WGS sequence"/>
</dbReference>
<dbReference type="EMBL" id="BAAAUD010000051">
    <property type="protein sequence ID" value="GAA2960323.1"/>
    <property type="molecule type" value="Genomic_DNA"/>
</dbReference>
<evidence type="ECO:0000313" key="3">
    <source>
        <dbReference type="Proteomes" id="UP001500403"/>
    </source>
</evidence>
<name>A0ABN3XJ77_9ACTN</name>
<gene>
    <name evidence="2" type="ORF">GCM10010446_52230</name>
</gene>
<protein>
    <submittedName>
        <fullName evidence="2">Uncharacterized protein</fullName>
    </submittedName>
</protein>
<accession>A0ABN3XJ77</accession>
<feature type="region of interest" description="Disordered" evidence="1">
    <location>
        <begin position="30"/>
        <end position="98"/>
    </location>
</feature>
<keyword evidence="3" id="KW-1185">Reference proteome</keyword>
<sequence>MLDIAPMTVSGNGTMQPAATAMVQAGMVMPEIRHQEPFTRRAERRSAATGSPPGGRGLRDGAEPGPPRADAHGSSGGVGARHPGPVRLGVPVPVSVRA</sequence>
<feature type="compositionally biased region" description="Basic and acidic residues" evidence="1">
    <location>
        <begin position="31"/>
        <end position="46"/>
    </location>
</feature>
<reference evidence="2 3" key="1">
    <citation type="journal article" date="2019" name="Int. J. Syst. Evol. Microbiol.">
        <title>The Global Catalogue of Microorganisms (GCM) 10K type strain sequencing project: providing services to taxonomists for standard genome sequencing and annotation.</title>
        <authorList>
            <consortium name="The Broad Institute Genomics Platform"/>
            <consortium name="The Broad Institute Genome Sequencing Center for Infectious Disease"/>
            <person name="Wu L."/>
            <person name="Ma J."/>
        </authorList>
    </citation>
    <scope>NUCLEOTIDE SEQUENCE [LARGE SCALE GENOMIC DNA]</scope>
    <source>
        <strain evidence="2 3">JCM 9088</strain>
    </source>
</reference>
<proteinExistence type="predicted"/>
<evidence type="ECO:0000313" key="2">
    <source>
        <dbReference type="EMBL" id="GAA2960323.1"/>
    </source>
</evidence>
<evidence type="ECO:0000256" key="1">
    <source>
        <dbReference type="SAM" id="MobiDB-lite"/>
    </source>
</evidence>
<organism evidence="2 3">
    <name type="scientific">Streptomyces enissocaesilis</name>
    <dbReference type="NCBI Taxonomy" id="332589"/>
    <lineage>
        <taxon>Bacteria</taxon>
        <taxon>Bacillati</taxon>
        <taxon>Actinomycetota</taxon>
        <taxon>Actinomycetes</taxon>
        <taxon>Kitasatosporales</taxon>
        <taxon>Streptomycetaceae</taxon>
        <taxon>Streptomyces</taxon>
        <taxon>Streptomyces rochei group</taxon>
    </lineage>
</organism>
<feature type="compositionally biased region" description="Low complexity" evidence="1">
    <location>
        <begin position="83"/>
        <end position="98"/>
    </location>
</feature>
<comment type="caution">
    <text evidence="2">The sequence shown here is derived from an EMBL/GenBank/DDBJ whole genome shotgun (WGS) entry which is preliminary data.</text>
</comment>